<dbReference type="Proteomes" id="UP001596976">
    <property type="component" value="Unassembled WGS sequence"/>
</dbReference>
<gene>
    <name evidence="2" type="ORF">ACFQ0V_03845</name>
</gene>
<name>A0ABW3GVL6_9BACL</name>
<evidence type="ECO:0000259" key="1">
    <source>
        <dbReference type="Pfam" id="PF18813"/>
    </source>
</evidence>
<evidence type="ECO:0000313" key="3">
    <source>
        <dbReference type="Proteomes" id="UP001596976"/>
    </source>
</evidence>
<accession>A0ABW3GVL6</accession>
<reference evidence="3" key="1">
    <citation type="journal article" date="2019" name="Int. J. Syst. Evol. Microbiol.">
        <title>The Global Catalogue of Microorganisms (GCM) 10K type strain sequencing project: providing services to taxonomists for standard genome sequencing and annotation.</title>
        <authorList>
            <consortium name="The Broad Institute Genomics Platform"/>
            <consortium name="The Broad Institute Genome Sequencing Center for Infectious Disease"/>
            <person name="Wu L."/>
            <person name="Ma J."/>
        </authorList>
    </citation>
    <scope>NUCLEOTIDE SEQUENCE [LARGE SCALE GENOMIC DNA]</scope>
    <source>
        <strain evidence="3">CCUG 63563</strain>
    </source>
</reference>
<proteinExistence type="predicted"/>
<dbReference type="InterPro" id="IPR041420">
    <property type="entry name" value="PBECR4"/>
</dbReference>
<dbReference type="EMBL" id="JBHTJF010000016">
    <property type="protein sequence ID" value="MFD0942899.1"/>
    <property type="molecule type" value="Genomic_DNA"/>
</dbReference>
<dbReference type="RefSeq" id="WP_381009899.1">
    <property type="nucleotide sequence ID" value="NZ_JBHTJF010000016.1"/>
</dbReference>
<protein>
    <submittedName>
        <fullName evidence="2">PBECR4 domain-containing protein</fullName>
    </submittedName>
</protein>
<evidence type="ECO:0000313" key="2">
    <source>
        <dbReference type="EMBL" id="MFD0942899.1"/>
    </source>
</evidence>
<sequence length="211" mass="24643">MAGLVGSKDDYANLSSIPTADQLTLKLVLEYYDSYIEPYIYTYTSKNEEKIVLKCSHTNFPHLIGLHYAANAKYGRNHEKAKQFRGFNGYNGIKSGNITKQTIKAIYPKKKEFYKDMTKKIRYFYNLHKVLESPLAVYYNKNKNEKKKNSDINCDVLLYKIINNQYIHVGLDEEGGKYVPKTFLIESEPIFIDGQTVIEIEKYEKIRHRKN</sequence>
<keyword evidence="3" id="KW-1185">Reference proteome</keyword>
<feature type="domain" description="Phage-Barnase-EndoU-ColicinE5/D-RelE like nuclease 4" evidence="1">
    <location>
        <begin position="39"/>
        <end position="188"/>
    </location>
</feature>
<comment type="caution">
    <text evidence="2">The sequence shown here is derived from an EMBL/GenBank/DDBJ whole genome shotgun (WGS) entry which is preliminary data.</text>
</comment>
<dbReference type="Pfam" id="PF18813">
    <property type="entry name" value="PBECR4"/>
    <property type="match status" value="1"/>
</dbReference>
<organism evidence="2 3">
    <name type="scientific">Savagea faecisuis</name>
    <dbReference type="NCBI Taxonomy" id="1274803"/>
    <lineage>
        <taxon>Bacteria</taxon>
        <taxon>Bacillati</taxon>
        <taxon>Bacillota</taxon>
        <taxon>Bacilli</taxon>
        <taxon>Bacillales</taxon>
        <taxon>Caryophanaceae</taxon>
        <taxon>Savagea</taxon>
    </lineage>
</organism>